<accession>A0A5N5X7D4</accession>
<proteinExistence type="predicted"/>
<dbReference type="SUPFAM" id="SSF53167">
    <property type="entry name" value="Purine and uridine phosphorylases"/>
    <property type="match status" value="1"/>
</dbReference>
<dbReference type="Proteomes" id="UP000326565">
    <property type="component" value="Unassembled WGS sequence"/>
</dbReference>
<dbReference type="PANTHER" id="PTHR46082:SF11">
    <property type="entry name" value="AAA+ ATPASE DOMAIN-CONTAINING PROTEIN-RELATED"/>
    <property type="match status" value="1"/>
</dbReference>
<dbReference type="OrthoDB" id="1577640at2759"/>
<dbReference type="GO" id="GO:0003824">
    <property type="term" value="F:catalytic activity"/>
    <property type="evidence" value="ECO:0007669"/>
    <property type="project" value="InterPro"/>
</dbReference>
<keyword evidence="2" id="KW-1185">Reference proteome</keyword>
<evidence type="ECO:0000313" key="1">
    <source>
        <dbReference type="EMBL" id="KAB8076653.1"/>
    </source>
</evidence>
<reference evidence="1 2" key="1">
    <citation type="submission" date="2019-04" db="EMBL/GenBank/DDBJ databases">
        <title>Friends and foes A comparative genomics study of 23 Aspergillus species from section Flavi.</title>
        <authorList>
            <consortium name="DOE Joint Genome Institute"/>
            <person name="Kjaerbolling I."/>
            <person name="Vesth T."/>
            <person name="Frisvad J.C."/>
            <person name="Nybo J.L."/>
            <person name="Theobald S."/>
            <person name="Kildgaard S."/>
            <person name="Isbrandt T."/>
            <person name="Kuo A."/>
            <person name="Sato A."/>
            <person name="Lyhne E.K."/>
            <person name="Kogle M.E."/>
            <person name="Wiebenga A."/>
            <person name="Kun R.S."/>
            <person name="Lubbers R.J."/>
            <person name="Makela M.R."/>
            <person name="Barry K."/>
            <person name="Chovatia M."/>
            <person name="Clum A."/>
            <person name="Daum C."/>
            <person name="Haridas S."/>
            <person name="He G."/>
            <person name="LaButti K."/>
            <person name="Lipzen A."/>
            <person name="Mondo S."/>
            <person name="Riley R."/>
            <person name="Salamov A."/>
            <person name="Simmons B.A."/>
            <person name="Magnuson J.K."/>
            <person name="Henrissat B."/>
            <person name="Mortensen U.H."/>
            <person name="Larsen T.O."/>
            <person name="Devries R.P."/>
            <person name="Grigoriev I.V."/>
            <person name="Machida M."/>
            <person name="Baker S.E."/>
            <person name="Andersen M.R."/>
        </authorList>
    </citation>
    <scope>NUCLEOTIDE SEQUENCE [LARGE SCALE GENOMIC DNA]</scope>
    <source>
        <strain evidence="1 2">CBS 151.66</strain>
    </source>
</reference>
<gene>
    <name evidence="1" type="ORF">BDV29DRAFT_189290</name>
</gene>
<organism evidence="1 2">
    <name type="scientific">Aspergillus leporis</name>
    <dbReference type="NCBI Taxonomy" id="41062"/>
    <lineage>
        <taxon>Eukaryota</taxon>
        <taxon>Fungi</taxon>
        <taxon>Dikarya</taxon>
        <taxon>Ascomycota</taxon>
        <taxon>Pezizomycotina</taxon>
        <taxon>Eurotiomycetes</taxon>
        <taxon>Eurotiomycetidae</taxon>
        <taxon>Eurotiales</taxon>
        <taxon>Aspergillaceae</taxon>
        <taxon>Aspergillus</taxon>
        <taxon>Aspergillus subgen. Circumdati</taxon>
    </lineage>
</organism>
<dbReference type="EMBL" id="ML732178">
    <property type="protein sequence ID" value="KAB8076653.1"/>
    <property type="molecule type" value="Genomic_DNA"/>
</dbReference>
<dbReference type="InterPro" id="IPR053137">
    <property type="entry name" value="NLR-like"/>
</dbReference>
<protein>
    <submittedName>
        <fullName evidence="1">Nucleoside phosphorylase domain-containing protein</fullName>
    </submittedName>
</protein>
<evidence type="ECO:0000313" key="2">
    <source>
        <dbReference type="Proteomes" id="UP000326565"/>
    </source>
</evidence>
<dbReference type="GO" id="GO:0009116">
    <property type="term" value="P:nucleoside metabolic process"/>
    <property type="evidence" value="ECO:0007669"/>
    <property type="project" value="InterPro"/>
</dbReference>
<dbReference type="InterPro" id="IPR035994">
    <property type="entry name" value="Nucleoside_phosphorylase_sf"/>
</dbReference>
<dbReference type="PANTHER" id="PTHR46082">
    <property type="entry name" value="ATP/GTP-BINDING PROTEIN-RELATED"/>
    <property type="match status" value="1"/>
</dbReference>
<dbReference type="AlphaFoldDB" id="A0A5N5X7D4"/>
<sequence>MERGSEIAGNKDQRATSGAMEPTAYTVSWICAIATEYAAARVFLDERHEKQGHTQARIANHCTFGRIGKHNVVLAVLPRAKYGKASAASVGTYILCSFPNIRIGLMVGIGGGAPSQRHDIRLGDIVVSAADKGNGGVFQYDFGNAITGLVVKYLEDGGHDIKNAIDEILKTQTPRFRSGFKRPDPASDKLYRSIVIHPPGDEACQAVCSSDPSDLVPRRVRTEEEDNLAIHYGAIAPGDQVMKYAVKRDALAREKDFPCLVIRGICDNVDTHKNKEWQGYAAMAAAAYAKDLLNGIEPDDVMAQETISKILEDTTRISEDSGYSVQASQVRERQFSCRL</sequence>
<dbReference type="Gene3D" id="3.40.50.1580">
    <property type="entry name" value="Nucleoside phosphorylase domain"/>
    <property type="match status" value="1"/>
</dbReference>
<name>A0A5N5X7D4_9EURO</name>